<name>A0A0F9J808_9ZZZZ</name>
<dbReference type="AlphaFoldDB" id="A0A0F9J808"/>
<protein>
    <submittedName>
        <fullName evidence="1">Uncharacterized protein</fullName>
    </submittedName>
</protein>
<comment type="caution">
    <text evidence="1">The sequence shown here is derived from an EMBL/GenBank/DDBJ whole genome shotgun (WGS) entry which is preliminary data.</text>
</comment>
<reference evidence="1" key="1">
    <citation type="journal article" date="2015" name="Nature">
        <title>Complex archaea that bridge the gap between prokaryotes and eukaryotes.</title>
        <authorList>
            <person name="Spang A."/>
            <person name="Saw J.H."/>
            <person name="Jorgensen S.L."/>
            <person name="Zaremba-Niedzwiedzka K."/>
            <person name="Martijn J."/>
            <person name="Lind A.E."/>
            <person name="van Eijk R."/>
            <person name="Schleper C."/>
            <person name="Guy L."/>
            <person name="Ettema T.J."/>
        </authorList>
    </citation>
    <scope>NUCLEOTIDE SEQUENCE</scope>
</reference>
<dbReference type="EMBL" id="LAZR01012098">
    <property type="protein sequence ID" value="KKM42239.1"/>
    <property type="molecule type" value="Genomic_DNA"/>
</dbReference>
<proteinExistence type="predicted"/>
<accession>A0A0F9J808</accession>
<gene>
    <name evidence="1" type="ORF">LCGC14_1563250</name>
</gene>
<evidence type="ECO:0000313" key="1">
    <source>
        <dbReference type="EMBL" id="KKM42239.1"/>
    </source>
</evidence>
<sequence>MIRINLLKPGIMVYNDSEPGGIIDIKHETEFIHKPDLVEILWDKKDFDKKMEEKYGKEKKILFLSAIF</sequence>
<organism evidence="1">
    <name type="scientific">marine sediment metagenome</name>
    <dbReference type="NCBI Taxonomy" id="412755"/>
    <lineage>
        <taxon>unclassified sequences</taxon>
        <taxon>metagenomes</taxon>
        <taxon>ecological metagenomes</taxon>
    </lineage>
</organism>